<dbReference type="Pfam" id="PF02931">
    <property type="entry name" value="Neur_chan_LBD"/>
    <property type="match status" value="1"/>
</dbReference>
<sequence length="388" mass="42581">MTFFLKLLYLTLWIGCVLCDPIPSSVSPSPESDGVVDLGSEVILKLRLLSFYSTRVAPAEPVVLTYDIIPVKVVEVDVRRGMVTVDLWLQHYWQDPRLVWDTTVYSSEILFFSANEVFVPEMALQNGVMTRTLPDPPVIVYPNGSILHFPAVRAEIYCQLPSIPFTDVICPITMGPWSHHTRYTVLANFAPAIDASVVHNTGICSIGDSWSELGETTFDCCPGIEFAFINLNLSISCSDDGFNAPAAKSLNSAPKKTQTLPLDSTHKSSLPIVVAPFLVLLIFVLPQKATNRVFLGTIVFAALLFIWTTEVSPEERRFLQLSTIVAISATFASLVPCVFRSVGKPDTQIPEHGPKPSKIKNRVAIMIDMMLFAAVAIVLGICTAGTFA</sequence>
<evidence type="ECO:0000313" key="4">
    <source>
        <dbReference type="EMBL" id="KAJ8022708.1"/>
    </source>
</evidence>
<keyword evidence="4" id="KW-0675">Receptor</keyword>
<feature type="transmembrane region" description="Helical" evidence="1">
    <location>
        <begin position="268"/>
        <end position="286"/>
    </location>
</feature>
<dbReference type="OrthoDB" id="5920062at2759"/>
<dbReference type="GO" id="GO:0016020">
    <property type="term" value="C:membrane"/>
    <property type="evidence" value="ECO:0007669"/>
    <property type="project" value="InterPro"/>
</dbReference>
<keyword evidence="2" id="KW-0732">Signal</keyword>
<evidence type="ECO:0000256" key="2">
    <source>
        <dbReference type="SAM" id="SignalP"/>
    </source>
</evidence>
<feature type="transmembrane region" description="Helical" evidence="1">
    <location>
        <begin position="293"/>
        <end position="309"/>
    </location>
</feature>
<feature type="chain" id="PRO_5040190611" evidence="2">
    <location>
        <begin position="20"/>
        <end position="388"/>
    </location>
</feature>
<dbReference type="Proteomes" id="UP001152320">
    <property type="component" value="Chromosome 20"/>
</dbReference>
<protein>
    <submittedName>
        <fullName evidence="4">Neuronal acetylcholine receptor subunit alpha-6</fullName>
    </submittedName>
</protein>
<name>A0A9Q0YHI6_HOLLE</name>
<feature type="domain" description="Neurotransmitter-gated ion-channel ligand-binding" evidence="3">
    <location>
        <begin position="47"/>
        <end position="186"/>
    </location>
</feature>
<feature type="transmembrane region" description="Helical" evidence="1">
    <location>
        <begin position="321"/>
        <end position="342"/>
    </location>
</feature>
<dbReference type="InterPro" id="IPR006202">
    <property type="entry name" value="Neur_chan_lig-bd"/>
</dbReference>
<proteinExistence type="predicted"/>
<reference evidence="4" key="1">
    <citation type="submission" date="2021-10" db="EMBL/GenBank/DDBJ databases">
        <title>Tropical sea cucumber genome reveals ecological adaptation and Cuvierian tubules defense mechanism.</title>
        <authorList>
            <person name="Chen T."/>
        </authorList>
    </citation>
    <scope>NUCLEOTIDE SEQUENCE</scope>
    <source>
        <strain evidence="4">Nanhai2018</strain>
        <tissue evidence="4">Muscle</tissue>
    </source>
</reference>
<evidence type="ECO:0000256" key="1">
    <source>
        <dbReference type="SAM" id="Phobius"/>
    </source>
</evidence>
<dbReference type="InterPro" id="IPR036734">
    <property type="entry name" value="Neur_chan_lig-bd_sf"/>
</dbReference>
<gene>
    <name evidence="4" type="ORF">HOLleu_37683</name>
</gene>
<organism evidence="4 5">
    <name type="scientific">Holothuria leucospilota</name>
    <name type="common">Black long sea cucumber</name>
    <name type="synonym">Mertensiothuria leucospilota</name>
    <dbReference type="NCBI Taxonomy" id="206669"/>
    <lineage>
        <taxon>Eukaryota</taxon>
        <taxon>Metazoa</taxon>
        <taxon>Echinodermata</taxon>
        <taxon>Eleutherozoa</taxon>
        <taxon>Echinozoa</taxon>
        <taxon>Holothuroidea</taxon>
        <taxon>Aspidochirotacea</taxon>
        <taxon>Aspidochirotida</taxon>
        <taxon>Holothuriidae</taxon>
        <taxon>Holothuria</taxon>
    </lineage>
</organism>
<dbReference type="GO" id="GO:0005230">
    <property type="term" value="F:extracellular ligand-gated monoatomic ion channel activity"/>
    <property type="evidence" value="ECO:0007669"/>
    <property type="project" value="InterPro"/>
</dbReference>
<dbReference type="AlphaFoldDB" id="A0A9Q0YHI6"/>
<evidence type="ECO:0000259" key="3">
    <source>
        <dbReference type="Pfam" id="PF02931"/>
    </source>
</evidence>
<dbReference type="SUPFAM" id="SSF63712">
    <property type="entry name" value="Nicotinic receptor ligand binding domain-like"/>
    <property type="match status" value="1"/>
</dbReference>
<keyword evidence="1" id="KW-0812">Transmembrane</keyword>
<feature type="signal peptide" evidence="2">
    <location>
        <begin position="1"/>
        <end position="19"/>
    </location>
</feature>
<comment type="caution">
    <text evidence="4">The sequence shown here is derived from an EMBL/GenBank/DDBJ whole genome shotgun (WGS) entry which is preliminary data.</text>
</comment>
<dbReference type="CDD" id="cd18989">
    <property type="entry name" value="LGIC_ECD_cation"/>
    <property type="match status" value="1"/>
</dbReference>
<evidence type="ECO:0000313" key="5">
    <source>
        <dbReference type="Proteomes" id="UP001152320"/>
    </source>
</evidence>
<dbReference type="EMBL" id="JAIZAY010000020">
    <property type="protein sequence ID" value="KAJ8022708.1"/>
    <property type="molecule type" value="Genomic_DNA"/>
</dbReference>
<feature type="transmembrane region" description="Helical" evidence="1">
    <location>
        <begin position="363"/>
        <end position="387"/>
    </location>
</feature>
<dbReference type="Gene3D" id="2.70.170.10">
    <property type="entry name" value="Neurotransmitter-gated ion-channel ligand-binding domain"/>
    <property type="match status" value="1"/>
</dbReference>
<keyword evidence="1" id="KW-1133">Transmembrane helix</keyword>
<keyword evidence="5" id="KW-1185">Reference proteome</keyword>
<keyword evidence="1" id="KW-0472">Membrane</keyword>
<accession>A0A9Q0YHI6</accession>